<dbReference type="InterPro" id="IPR017441">
    <property type="entry name" value="Protein_kinase_ATP_BS"/>
</dbReference>
<evidence type="ECO:0000256" key="4">
    <source>
        <dbReference type="ARBA" id="ARBA00022729"/>
    </source>
</evidence>
<evidence type="ECO:0000256" key="3">
    <source>
        <dbReference type="ARBA" id="ARBA00022679"/>
    </source>
</evidence>
<keyword evidence="7 12" id="KW-0067">ATP-binding</keyword>
<evidence type="ECO:0000256" key="7">
    <source>
        <dbReference type="ARBA" id="ARBA00022840"/>
    </source>
</evidence>
<dbReference type="CDD" id="cd00028">
    <property type="entry name" value="B_lectin"/>
    <property type="match status" value="1"/>
</dbReference>
<keyword evidence="8" id="KW-1015">Disulfide bond</keyword>
<dbReference type="CDD" id="cd01098">
    <property type="entry name" value="PAN_AP_plant"/>
    <property type="match status" value="1"/>
</dbReference>
<dbReference type="SMART" id="SM00473">
    <property type="entry name" value="PAN_AP"/>
    <property type="match status" value="1"/>
</dbReference>
<keyword evidence="5 12" id="KW-0547">Nucleotide-binding</keyword>
<evidence type="ECO:0000256" key="8">
    <source>
        <dbReference type="ARBA" id="ARBA00023157"/>
    </source>
</evidence>
<evidence type="ECO:0000259" key="16">
    <source>
        <dbReference type="PROSITE" id="PS50948"/>
    </source>
</evidence>
<sequence length="560" mass="62020">MDVLPSILLFSVLIISFRVPKSCSAADTISFNETFTDGQTLVSSGQSFELGFFSPSGSSSNRYLGIWYKSFPDTPVWVANRESPVSHSYGVLTVSADGNLVLLNNTIPSRVIWSSNSSRTALNSVAQLLDTGNLVLKDSSNMNPDSYIWQSFDFPTDTLLPGMKLGWNLTSGLNLYLTSWKTTSDPSRGDYTYGIEISGLPQGVIRRGSVKTFRFGIWNGLRFSGGFSFPTTLYKSIFVANNDEIYYMFDLGDNSIITKLALPDLDSWHNESRNLEQCKAECLNNCSCMAVANLDIKGRGSGCIMWFGDLMDIRELVEPGSKQDMYIRMPASELASETDKEEIELPMHDLATVTTATSNFSSSNMIGKGGFGSVYKGKLLNGQEIAVKRLSRTSRQGLKEFKNEIILISKLQHRNLVGLLGCCLEGEEKMLVGYMSPEYVVDGNFSEKSDVFSFGVILLEIAWLLWNEDKAIELMDSCLEDSYVESQVLACIQVGLLCVQKLPKDRPEMSSVVFMLGIEGVTLPEPQQPGFFIERSSIEMGNFERCPCSNAGTMTMPEAR</sequence>
<dbReference type="Pfam" id="PF08276">
    <property type="entry name" value="PAN_2"/>
    <property type="match status" value="1"/>
</dbReference>
<reference evidence="17" key="1">
    <citation type="submission" date="2022-12" db="EMBL/GenBank/DDBJ databases">
        <title>Draft genome assemblies for two species of Escallonia (Escalloniales).</title>
        <authorList>
            <person name="Chanderbali A."/>
            <person name="Dervinis C."/>
            <person name="Anghel I."/>
            <person name="Soltis D."/>
            <person name="Soltis P."/>
            <person name="Zapata F."/>
        </authorList>
    </citation>
    <scope>NUCLEOTIDE SEQUENCE</scope>
    <source>
        <strain evidence="17">UCBG92.1500</strain>
        <tissue evidence="17">Leaf</tissue>
    </source>
</reference>
<dbReference type="PROSITE" id="PS50011">
    <property type="entry name" value="PROTEIN_KINASE_DOM"/>
    <property type="match status" value="1"/>
</dbReference>
<protein>
    <recommendedName>
        <fullName evidence="1">non-specific serine/threonine protein kinase</fullName>
        <ecNumber evidence="1">2.7.11.1</ecNumber>
    </recommendedName>
</protein>
<evidence type="ECO:0000256" key="11">
    <source>
        <dbReference type="ARBA" id="ARBA00048679"/>
    </source>
</evidence>
<dbReference type="Gene3D" id="1.10.510.10">
    <property type="entry name" value="Transferase(Phosphotransferase) domain 1"/>
    <property type="match status" value="1"/>
</dbReference>
<dbReference type="InterPro" id="IPR011009">
    <property type="entry name" value="Kinase-like_dom_sf"/>
</dbReference>
<dbReference type="GO" id="GO:0005524">
    <property type="term" value="F:ATP binding"/>
    <property type="evidence" value="ECO:0007669"/>
    <property type="project" value="UniProtKB-UniRule"/>
</dbReference>
<dbReference type="Pfam" id="PF07714">
    <property type="entry name" value="PK_Tyr_Ser-Thr"/>
    <property type="match status" value="1"/>
</dbReference>
<dbReference type="FunFam" id="3.30.200.20:FF:000195">
    <property type="entry name" value="G-type lectin S-receptor-like serine/threonine-protein kinase"/>
    <property type="match status" value="1"/>
</dbReference>
<dbReference type="InterPro" id="IPR001245">
    <property type="entry name" value="Ser-Thr/Tyr_kinase_cat_dom"/>
</dbReference>
<evidence type="ECO:0000256" key="2">
    <source>
        <dbReference type="ARBA" id="ARBA00022527"/>
    </source>
</evidence>
<comment type="catalytic activity">
    <reaction evidence="11">
        <text>L-seryl-[protein] + ATP = O-phospho-L-seryl-[protein] + ADP + H(+)</text>
        <dbReference type="Rhea" id="RHEA:17989"/>
        <dbReference type="Rhea" id="RHEA-COMP:9863"/>
        <dbReference type="Rhea" id="RHEA-COMP:11604"/>
        <dbReference type="ChEBI" id="CHEBI:15378"/>
        <dbReference type="ChEBI" id="CHEBI:29999"/>
        <dbReference type="ChEBI" id="CHEBI:30616"/>
        <dbReference type="ChEBI" id="CHEBI:83421"/>
        <dbReference type="ChEBI" id="CHEBI:456216"/>
        <dbReference type="EC" id="2.7.11.1"/>
    </reaction>
</comment>
<dbReference type="Gene3D" id="3.30.200.20">
    <property type="entry name" value="Phosphorylase Kinase, domain 1"/>
    <property type="match status" value="1"/>
</dbReference>
<evidence type="ECO:0000256" key="12">
    <source>
        <dbReference type="PROSITE-ProRule" id="PRU10141"/>
    </source>
</evidence>
<feature type="domain" description="Apple" evidence="16">
    <location>
        <begin position="251"/>
        <end position="330"/>
    </location>
</feature>
<keyword evidence="9" id="KW-0325">Glycoprotein</keyword>
<name>A0AA88RV39_9ASTE</name>
<dbReference type="AlphaFoldDB" id="A0AA88RV39"/>
<feature type="domain" description="Protein kinase" evidence="14">
    <location>
        <begin position="360"/>
        <end position="560"/>
    </location>
</feature>
<dbReference type="SUPFAM" id="SSF51110">
    <property type="entry name" value="alpha-D-mannose-specific plant lectins"/>
    <property type="match status" value="1"/>
</dbReference>
<keyword evidence="2" id="KW-0723">Serine/threonine-protein kinase</keyword>
<comment type="catalytic activity">
    <reaction evidence="10">
        <text>L-threonyl-[protein] + ATP = O-phospho-L-threonyl-[protein] + ADP + H(+)</text>
        <dbReference type="Rhea" id="RHEA:46608"/>
        <dbReference type="Rhea" id="RHEA-COMP:11060"/>
        <dbReference type="Rhea" id="RHEA-COMP:11605"/>
        <dbReference type="ChEBI" id="CHEBI:15378"/>
        <dbReference type="ChEBI" id="CHEBI:30013"/>
        <dbReference type="ChEBI" id="CHEBI:30616"/>
        <dbReference type="ChEBI" id="CHEBI:61977"/>
        <dbReference type="ChEBI" id="CHEBI:456216"/>
        <dbReference type="EC" id="2.7.11.1"/>
    </reaction>
</comment>
<dbReference type="InterPro" id="IPR000719">
    <property type="entry name" value="Prot_kinase_dom"/>
</dbReference>
<dbReference type="GO" id="GO:0004674">
    <property type="term" value="F:protein serine/threonine kinase activity"/>
    <property type="evidence" value="ECO:0007669"/>
    <property type="project" value="UniProtKB-KW"/>
</dbReference>
<dbReference type="FunFam" id="2.90.10.10:FF:000001">
    <property type="entry name" value="G-type lectin S-receptor-like serine/threonine-protein kinase"/>
    <property type="match status" value="1"/>
</dbReference>
<dbReference type="SMART" id="SM00108">
    <property type="entry name" value="B_lectin"/>
    <property type="match status" value="1"/>
</dbReference>
<comment type="caution">
    <text evidence="17">The sequence shown here is derived from an EMBL/GenBank/DDBJ whole genome shotgun (WGS) entry which is preliminary data.</text>
</comment>
<evidence type="ECO:0000256" key="13">
    <source>
        <dbReference type="SAM" id="SignalP"/>
    </source>
</evidence>
<evidence type="ECO:0000256" key="5">
    <source>
        <dbReference type="ARBA" id="ARBA00022741"/>
    </source>
</evidence>
<feature type="binding site" evidence="12">
    <location>
        <position position="388"/>
    </location>
    <ligand>
        <name>ATP</name>
        <dbReference type="ChEBI" id="CHEBI:30616"/>
    </ligand>
</feature>
<dbReference type="Gene3D" id="2.90.10.10">
    <property type="entry name" value="Bulb-type lectin domain"/>
    <property type="match status" value="1"/>
</dbReference>
<organism evidence="17 18">
    <name type="scientific">Escallonia rubra</name>
    <dbReference type="NCBI Taxonomy" id="112253"/>
    <lineage>
        <taxon>Eukaryota</taxon>
        <taxon>Viridiplantae</taxon>
        <taxon>Streptophyta</taxon>
        <taxon>Embryophyta</taxon>
        <taxon>Tracheophyta</taxon>
        <taxon>Spermatophyta</taxon>
        <taxon>Magnoliopsida</taxon>
        <taxon>eudicotyledons</taxon>
        <taxon>Gunneridae</taxon>
        <taxon>Pentapetalae</taxon>
        <taxon>asterids</taxon>
        <taxon>campanulids</taxon>
        <taxon>Escalloniales</taxon>
        <taxon>Escalloniaceae</taxon>
        <taxon>Escallonia</taxon>
    </lineage>
</organism>
<proteinExistence type="predicted"/>
<dbReference type="Proteomes" id="UP001187471">
    <property type="component" value="Unassembled WGS sequence"/>
</dbReference>
<evidence type="ECO:0000259" key="15">
    <source>
        <dbReference type="PROSITE" id="PS50927"/>
    </source>
</evidence>
<dbReference type="PANTHER" id="PTHR32444">
    <property type="entry name" value="BULB-TYPE LECTIN DOMAIN-CONTAINING PROTEIN"/>
    <property type="match status" value="1"/>
</dbReference>
<feature type="chain" id="PRO_5041680724" description="non-specific serine/threonine protein kinase" evidence="13">
    <location>
        <begin position="26"/>
        <end position="560"/>
    </location>
</feature>
<gene>
    <name evidence="17" type="ORF">RJ640_014623</name>
</gene>
<evidence type="ECO:0000256" key="9">
    <source>
        <dbReference type="ARBA" id="ARBA00023180"/>
    </source>
</evidence>
<dbReference type="EMBL" id="JAVXUO010000661">
    <property type="protein sequence ID" value="KAK2990171.1"/>
    <property type="molecule type" value="Genomic_DNA"/>
</dbReference>
<evidence type="ECO:0000259" key="14">
    <source>
        <dbReference type="PROSITE" id="PS50011"/>
    </source>
</evidence>
<dbReference type="InterPro" id="IPR003609">
    <property type="entry name" value="Pan_app"/>
</dbReference>
<keyword evidence="3" id="KW-0808">Transferase</keyword>
<keyword evidence="6" id="KW-0418">Kinase</keyword>
<evidence type="ECO:0000313" key="18">
    <source>
        <dbReference type="Proteomes" id="UP001187471"/>
    </source>
</evidence>
<dbReference type="PROSITE" id="PS00107">
    <property type="entry name" value="PROTEIN_KINASE_ATP"/>
    <property type="match status" value="1"/>
</dbReference>
<dbReference type="PANTHER" id="PTHR32444:SF118">
    <property type="entry name" value="OS09G0551150 PROTEIN"/>
    <property type="match status" value="1"/>
</dbReference>
<evidence type="ECO:0000256" key="10">
    <source>
        <dbReference type="ARBA" id="ARBA00047899"/>
    </source>
</evidence>
<dbReference type="EC" id="2.7.11.1" evidence="1"/>
<feature type="signal peptide" evidence="13">
    <location>
        <begin position="1"/>
        <end position="25"/>
    </location>
</feature>
<dbReference type="InterPro" id="IPR036426">
    <property type="entry name" value="Bulb-type_lectin_dom_sf"/>
</dbReference>
<dbReference type="PROSITE" id="PS50927">
    <property type="entry name" value="BULB_LECTIN"/>
    <property type="match status" value="1"/>
</dbReference>
<keyword evidence="4 13" id="KW-0732">Signal</keyword>
<keyword evidence="18" id="KW-1185">Reference proteome</keyword>
<accession>A0AA88RV39</accession>
<feature type="domain" description="Bulb-type lectin" evidence="15">
    <location>
        <begin position="26"/>
        <end position="149"/>
    </location>
</feature>
<dbReference type="InterPro" id="IPR001480">
    <property type="entry name" value="Bulb-type_lectin_dom"/>
</dbReference>
<dbReference type="PROSITE" id="PS50948">
    <property type="entry name" value="PAN"/>
    <property type="match status" value="1"/>
</dbReference>
<dbReference type="Pfam" id="PF01453">
    <property type="entry name" value="B_lectin"/>
    <property type="match status" value="1"/>
</dbReference>
<evidence type="ECO:0000313" key="17">
    <source>
        <dbReference type="EMBL" id="KAK2990171.1"/>
    </source>
</evidence>
<evidence type="ECO:0000256" key="1">
    <source>
        <dbReference type="ARBA" id="ARBA00012513"/>
    </source>
</evidence>
<evidence type="ECO:0000256" key="6">
    <source>
        <dbReference type="ARBA" id="ARBA00022777"/>
    </source>
</evidence>
<dbReference type="SUPFAM" id="SSF56112">
    <property type="entry name" value="Protein kinase-like (PK-like)"/>
    <property type="match status" value="1"/>
</dbReference>